<evidence type="ECO:0000313" key="2">
    <source>
        <dbReference type="Proteomes" id="UP000324222"/>
    </source>
</evidence>
<keyword evidence="2" id="KW-1185">Reference proteome</keyword>
<dbReference type="Proteomes" id="UP000324222">
    <property type="component" value="Unassembled WGS sequence"/>
</dbReference>
<comment type="caution">
    <text evidence="1">The sequence shown here is derived from an EMBL/GenBank/DDBJ whole genome shotgun (WGS) entry which is preliminary data.</text>
</comment>
<name>A0A5B7DXZ1_PORTR</name>
<gene>
    <name evidence="1" type="ORF">E2C01_019704</name>
</gene>
<proteinExistence type="predicted"/>
<organism evidence="1 2">
    <name type="scientific">Portunus trituberculatus</name>
    <name type="common">Swimming crab</name>
    <name type="synonym">Neptunus trituberculatus</name>
    <dbReference type="NCBI Taxonomy" id="210409"/>
    <lineage>
        <taxon>Eukaryota</taxon>
        <taxon>Metazoa</taxon>
        <taxon>Ecdysozoa</taxon>
        <taxon>Arthropoda</taxon>
        <taxon>Crustacea</taxon>
        <taxon>Multicrustacea</taxon>
        <taxon>Malacostraca</taxon>
        <taxon>Eumalacostraca</taxon>
        <taxon>Eucarida</taxon>
        <taxon>Decapoda</taxon>
        <taxon>Pleocyemata</taxon>
        <taxon>Brachyura</taxon>
        <taxon>Eubrachyura</taxon>
        <taxon>Portunoidea</taxon>
        <taxon>Portunidae</taxon>
        <taxon>Portuninae</taxon>
        <taxon>Portunus</taxon>
    </lineage>
</organism>
<dbReference type="EMBL" id="VSRR010001616">
    <property type="protein sequence ID" value="MPC26562.1"/>
    <property type="molecule type" value="Genomic_DNA"/>
</dbReference>
<sequence length="158" mass="17445">MQHGDVLQSLPGPKLLYISATRFERQHNCQCAVRARQALKGVETRQAVQSPCSAITPLTRGFTPSVGALLRPSPRGRASFHLYVSYWFPRPAPLAPDHRPALPSLAPPRHTIRRYITTPQASQGRQALLTGLAAENSRVRAKRFRTRASVMSALRDAG</sequence>
<dbReference type="AlphaFoldDB" id="A0A5B7DXZ1"/>
<evidence type="ECO:0000313" key="1">
    <source>
        <dbReference type="EMBL" id="MPC26562.1"/>
    </source>
</evidence>
<protein>
    <submittedName>
        <fullName evidence="1">Uncharacterized protein</fullName>
    </submittedName>
</protein>
<accession>A0A5B7DXZ1</accession>
<reference evidence="1 2" key="1">
    <citation type="submission" date="2019-05" db="EMBL/GenBank/DDBJ databases">
        <title>Another draft genome of Portunus trituberculatus and its Hox gene families provides insights of decapod evolution.</title>
        <authorList>
            <person name="Jeong J.-H."/>
            <person name="Song I."/>
            <person name="Kim S."/>
            <person name="Choi T."/>
            <person name="Kim D."/>
            <person name="Ryu S."/>
            <person name="Kim W."/>
        </authorList>
    </citation>
    <scope>NUCLEOTIDE SEQUENCE [LARGE SCALE GENOMIC DNA]</scope>
    <source>
        <tissue evidence="1">Muscle</tissue>
    </source>
</reference>